<dbReference type="RefSeq" id="WP_305008996.1">
    <property type="nucleotide sequence ID" value="NZ_JAUQSY010000021.1"/>
</dbReference>
<evidence type="ECO:0000313" key="18">
    <source>
        <dbReference type="Proteomes" id="UP001176429"/>
    </source>
</evidence>
<dbReference type="InterPro" id="IPR004358">
    <property type="entry name" value="Sig_transdc_His_kin-like_C"/>
</dbReference>
<evidence type="ECO:0000259" key="16">
    <source>
        <dbReference type="PROSITE" id="PS50885"/>
    </source>
</evidence>
<dbReference type="InterPro" id="IPR003661">
    <property type="entry name" value="HisK_dim/P_dom"/>
</dbReference>
<evidence type="ECO:0000259" key="14">
    <source>
        <dbReference type="PROSITE" id="PS50109"/>
    </source>
</evidence>
<evidence type="ECO:0000256" key="2">
    <source>
        <dbReference type="ARBA" id="ARBA00004141"/>
    </source>
</evidence>
<evidence type="ECO:0000313" key="17">
    <source>
        <dbReference type="EMBL" id="MDO7877556.1"/>
    </source>
</evidence>
<feature type="domain" description="HAMP" evidence="16">
    <location>
        <begin position="67"/>
        <end position="119"/>
    </location>
</feature>
<dbReference type="Gene3D" id="3.30.565.10">
    <property type="entry name" value="Histidine kinase-like ATPase, C-terminal domain"/>
    <property type="match status" value="1"/>
</dbReference>
<comment type="subcellular location">
    <subcellularLocation>
        <location evidence="2">Membrane</location>
        <topology evidence="2">Multi-pass membrane protein</topology>
    </subcellularLocation>
</comment>
<evidence type="ECO:0000256" key="11">
    <source>
        <dbReference type="ARBA" id="ARBA00023012"/>
    </source>
</evidence>
<evidence type="ECO:0000256" key="8">
    <source>
        <dbReference type="ARBA" id="ARBA00022777"/>
    </source>
</evidence>
<evidence type="ECO:0000256" key="3">
    <source>
        <dbReference type="ARBA" id="ARBA00012438"/>
    </source>
</evidence>
<dbReference type="SUPFAM" id="SSF47384">
    <property type="entry name" value="Homodimeric domain of signal transducing histidine kinase"/>
    <property type="match status" value="1"/>
</dbReference>
<dbReference type="PRINTS" id="PR00344">
    <property type="entry name" value="BCTRLSENSOR"/>
</dbReference>
<dbReference type="Gene3D" id="6.10.340.10">
    <property type="match status" value="1"/>
</dbReference>
<dbReference type="InterPro" id="IPR050351">
    <property type="entry name" value="BphY/WalK/GraS-like"/>
</dbReference>
<proteinExistence type="predicted"/>
<keyword evidence="18" id="KW-1185">Reference proteome</keyword>
<dbReference type="InterPro" id="IPR003594">
    <property type="entry name" value="HATPase_dom"/>
</dbReference>
<sequence length="486" mass="52927">MSLKLKIRLSILLLLLLLLAIGTQALYATERLHQATQADLRHERGLLLGLLALSTAVGVLLLVRLPRQVTRPLRRLVAEVEDVAGPGPATRVGIAKNDEVGSVAAAVNQVLRQAEAERRATLAQLISERNRMASVVNNLNEGLLLLDQHEIIILANPVAGEILGLRPAELLGRAAATVALQNESLRAMLAALHAAPTPEGASSPLFTIRPHGENLHYQLSTAPVEVLHEETQRREFAGHLLCLTNVSDFKRLDELKSNFLATISHELKTPLSSINLSLMLLRDERTDAAERQRLADGIGDETRRLLGLVGQLLDVSRLDAGAGIKLNRQPLQLAEVLRYATDTVRPQLADKQLQLDVQLPEGLPAVLADVEKTTWVLINLLSNAVRYSPIGAPLRIRVQRWGEMLRLSVQDAGPGIAPEYHRRIFQRFAAVPGATQHSTGLGLSISAEFIAAQGGQLWVESKPGAGSCFLFTLPCHAERSEASFHS</sequence>
<dbReference type="SUPFAM" id="SSF158472">
    <property type="entry name" value="HAMP domain-like"/>
    <property type="match status" value="1"/>
</dbReference>
<feature type="domain" description="Histidine kinase" evidence="14">
    <location>
        <begin position="262"/>
        <end position="477"/>
    </location>
</feature>
<protein>
    <recommendedName>
        <fullName evidence="3">histidine kinase</fullName>
        <ecNumber evidence="3">2.7.13.3</ecNumber>
    </recommendedName>
</protein>
<dbReference type="EMBL" id="JAUQSY010000021">
    <property type="protein sequence ID" value="MDO7877556.1"/>
    <property type="molecule type" value="Genomic_DNA"/>
</dbReference>
<evidence type="ECO:0000256" key="6">
    <source>
        <dbReference type="ARBA" id="ARBA00022692"/>
    </source>
</evidence>
<keyword evidence="11" id="KW-0902">Two-component regulatory system</keyword>
<dbReference type="PROSITE" id="PS50109">
    <property type="entry name" value="HIS_KIN"/>
    <property type="match status" value="1"/>
</dbReference>
<organism evidence="17 18">
    <name type="scientific">Hymenobacter aranciens</name>
    <dbReference type="NCBI Taxonomy" id="3063996"/>
    <lineage>
        <taxon>Bacteria</taxon>
        <taxon>Pseudomonadati</taxon>
        <taxon>Bacteroidota</taxon>
        <taxon>Cytophagia</taxon>
        <taxon>Cytophagales</taxon>
        <taxon>Hymenobacteraceae</taxon>
        <taxon>Hymenobacter</taxon>
    </lineage>
</organism>
<evidence type="ECO:0000259" key="15">
    <source>
        <dbReference type="PROSITE" id="PS50112"/>
    </source>
</evidence>
<accession>A0ABT9BLL7</accession>
<dbReference type="Pfam" id="PF02518">
    <property type="entry name" value="HATPase_c"/>
    <property type="match status" value="1"/>
</dbReference>
<evidence type="ECO:0000256" key="9">
    <source>
        <dbReference type="ARBA" id="ARBA00022840"/>
    </source>
</evidence>
<dbReference type="PANTHER" id="PTHR42878:SF7">
    <property type="entry name" value="SENSOR HISTIDINE KINASE GLRK"/>
    <property type="match status" value="1"/>
</dbReference>
<dbReference type="SUPFAM" id="SSF55785">
    <property type="entry name" value="PYP-like sensor domain (PAS domain)"/>
    <property type="match status" value="1"/>
</dbReference>
<dbReference type="InterPro" id="IPR036890">
    <property type="entry name" value="HATPase_C_sf"/>
</dbReference>
<dbReference type="SMART" id="SM00388">
    <property type="entry name" value="HisKA"/>
    <property type="match status" value="1"/>
</dbReference>
<name>A0ABT9BLL7_9BACT</name>
<keyword evidence="9 17" id="KW-0067">ATP-binding</keyword>
<feature type="transmembrane region" description="Helical" evidence="13">
    <location>
        <begin position="44"/>
        <end position="65"/>
    </location>
</feature>
<evidence type="ECO:0000256" key="12">
    <source>
        <dbReference type="ARBA" id="ARBA00023136"/>
    </source>
</evidence>
<dbReference type="Gene3D" id="3.30.450.20">
    <property type="entry name" value="PAS domain"/>
    <property type="match status" value="1"/>
</dbReference>
<evidence type="ECO:0000256" key="13">
    <source>
        <dbReference type="SAM" id="Phobius"/>
    </source>
</evidence>
<gene>
    <name evidence="17" type="ORF">Q5H93_22650</name>
</gene>
<keyword evidence="5" id="KW-0808">Transferase</keyword>
<keyword evidence="6 13" id="KW-0812">Transmembrane</keyword>
<dbReference type="Gene3D" id="1.10.287.130">
    <property type="match status" value="1"/>
</dbReference>
<dbReference type="PROSITE" id="PS50885">
    <property type="entry name" value="HAMP"/>
    <property type="match status" value="1"/>
</dbReference>
<reference evidence="17" key="1">
    <citation type="submission" date="2023-07" db="EMBL/GenBank/DDBJ databases">
        <authorList>
            <person name="Kim M.K."/>
        </authorList>
    </citation>
    <scope>NUCLEOTIDE SEQUENCE</scope>
    <source>
        <strain evidence="17">ASUV-10-1</strain>
    </source>
</reference>
<dbReference type="EC" id="2.7.13.3" evidence="3"/>
<dbReference type="InterPro" id="IPR013656">
    <property type="entry name" value="PAS_4"/>
</dbReference>
<dbReference type="InterPro" id="IPR036097">
    <property type="entry name" value="HisK_dim/P_sf"/>
</dbReference>
<evidence type="ECO:0000256" key="10">
    <source>
        <dbReference type="ARBA" id="ARBA00022989"/>
    </source>
</evidence>
<dbReference type="InterPro" id="IPR005467">
    <property type="entry name" value="His_kinase_dom"/>
</dbReference>
<dbReference type="GO" id="GO:0005524">
    <property type="term" value="F:ATP binding"/>
    <property type="evidence" value="ECO:0007669"/>
    <property type="project" value="UniProtKB-KW"/>
</dbReference>
<dbReference type="SMART" id="SM00304">
    <property type="entry name" value="HAMP"/>
    <property type="match status" value="1"/>
</dbReference>
<keyword evidence="8" id="KW-0418">Kinase</keyword>
<dbReference type="CDD" id="cd06225">
    <property type="entry name" value="HAMP"/>
    <property type="match status" value="1"/>
</dbReference>
<dbReference type="InterPro" id="IPR003660">
    <property type="entry name" value="HAMP_dom"/>
</dbReference>
<dbReference type="CDD" id="cd00082">
    <property type="entry name" value="HisKA"/>
    <property type="match status" value="1"/>
</dbReference>
<feature type="domain" description="PAS" evidence="15">
    <location>
        <begin position="128"/>
        <end position="199"/>
    </location>
</feature>
<dbReference type="NCBIfam" id="TIGR00229">
    <property type="entry name" value="sensory_box"/>
    <property type="match status" value="1"/>
</dbReference>
<dbReference type="Pfam" id="PF00512">
    <property type="entry name" value="HisKA"/>
    <property type="match status" value="1"/>
</dbReference>
<dbReference type="SUPFAM" id="SSF55874">
    <property type="entry name" value="ATPase domain of HSP90 chaperone/DNA topoisomerase II/histidine kinase"/>
    <property type="match status" value="1"/>
</dbReference>
<dbReference type="InterPro" id="IPR035965">
    <property type="entry name" value="PAS-like_dom_sf"/>
</dbReference>
<evidence type="ECO:0000256" key="7">
    <source>
        <dbReference type="ARBA" id="ARBA00022741"/>
    </source>
</evidence>
<dbReference type="Pfam" id="PF08448">
    <property type="entry name" value="PAS_4"/>
    <property type="match status" value="1"/>
</dbReference>
<comment type="catalytic activity">
    <reaction evidence="1">
        <text>ATP + protein L-histidine = ADP + protein N-phospho-L-histidine.</text>
        <dbReference type="EC" id="2.7.13.3"/>
    </reaction>
</comment>
<keyword evidence="4" id="KW-0597">Phosphoprotein</keyword>
<evidence type="ECO:0000256" key="1">
    <source>
        <dbReference type="ARBA" id="ARBA00000085"/>
    </source>
</evidence>
<dbReference type="PANTHER" id="PTHR42878">
    <property type="entry name" value="TWO-COMPONENT HISTIDINE KINASE"/>
    <property type="match status" value="1"/>
</dbReference>
<evidence type="ECO:0000256" key="5">
    <source>
        <dbReference type="ARBA" id="ARBA00022679"/>
    </source>
</evidence>
<dbReference type="InterPro" id="IPR000014">
    <property type="entry name" value="PAS"/>
</dbReference>
<keyword evidence="12 13" id="KW-0472">Membrane</keyword>
<dbReference type="Proteomes" id="UP001176429">
    <property type="component" value="Unassembled WGS sequence"/>
</dbReference>
<keyword evidence="7" id="KW-0547">Nucleotide-binding</keyword>
<dbReference type="SMART" id="SM00091">
    <property type="entry name" value="PAS"/>
    <property type="match status" value="1"/>
</dbReference>
<evidence type="ECO:0000256" key="4">
    <source>
        <dbReference type="ARBA" id="ARBA00022553"/>
    </source>
</evidence>
<comment type="caution">
    <text evidence="17">The sequence shown here is derived from an EMBL/GenBank/DDBJ whole genome shotgun (WGS) entry which is preliminary data.</text>
</comment>
<dbReference type="PROSITE" id="PS50112">
    <property type="entry name" value="PAS"/>
    <property type="match status" value="1"/>
</dbReference>
<keyword evidence="10 13" id="KW-1133">Transmembrane helix</keyword>
<dbReference type="SMART" id="SM00387">
    <property type="entry name" value="HATPase_c"/>
    <property type="match status" value="1"/>
</dbReference>